<gene>
    <name evidence="1" type="ORF">DCAF_LOCUS7416</name>
</gene>
<accession>A0AAV1RBD2</accession>
<comment type="caution">
    <text evidence="1">The sequence shown here is derived from an EMBL/GenBank/DDBJ whole genome shotgun (WGS) entry which is preliminary data.</text>
</comment>
<evidence type="ECO:0000313" key="2">
    <source>
        <dbReference type="Proteomes" id="UP001314170"/>
    </source>
</evidence>
<protein>
    <recommendedName>
        <fullName evidence="3">MADS-box domain-containing protein</fullName>
    </recommendedName>
</protein>
<name>A0AAV1RBD2_9ROSI</name>
<organism evidence="1 2">
    <name type="scientific">Dovyalis caffra</name>
    <dbReference type="NCBI Taxonomy" id="77055"/>
    <lineage>
        <taxon>Eukaryota</taxon>
        <taxon>Viridiplantae</taxon>
        <taxon>Streptophyta</taxon>
        <taxon>Embryophyta</taxon>
        <taxon>Tracheophyta</taxon>
        <taxon>Spermatophyta</taxon>
        <taxon>Magnoliopsida</taxon>
        <taxon>eudicotyledons</taxon>
        <taxon>Gunneridae</taxon>
        <taxon>Pentapetalae</taxon>
        <taxon>rosids</taxon>
        <taxon>fabids</taxon>
        <taxon>Malpighiales</taxon>
        <taxon>Salicaceae</taxon>
        <taxon>Flacourtieae</taxon>
        <taxon>Dovyalis</taxon>
    </lineage>
</organism>
<dbReference type="Proteomes" id="UP001314170">
    <property type="component" value="Unassembled WGS sequence"/>
</dbReference>
<dbReference type="AlphaFoldDB" id="A0AAV1RBD2"/>
<reference evidence="1 2" key="1">
    <citation type="submission" date="2024-01" db="EMBL/GenBank/DDBJ databases">
        <authorList>
            <person name="Waweru B."/>
        </authorList>
    </citation>
    <scope>NUCLEOTIDE SEQUENCE [LARGE SCALE GENOMIC DNA]</scope>
</reference>
<dbReference type="EMBL" id="CAWUPB010000913">
    <property type="protein sequence ID" value="CAK7329661.1"/>
    <property type="molecule type" value="Genomic_DNA"/>
</dbReference>
<evidence type="ECO:0000313" key="1">
    <source>
        <dbReference type="EMBL" id="CAK7329661.1"/>
    </source>
</evidence>
<sequence length="64" mass="7473">MDDRRRKVRSERRLFSGCKNVQIWLKRKAKSTESVGNKRRRVMAGCDIEIGVWSRENHTSPNAA</sequence>
<keyword evidence="2" id="KW-1185">Reference proteome</keyword>
<proteinExistence type="predicted"/>
<evidence type="ECO:0008006" key="3">
    <source>
        <dbReference type="Google" id="ProtNLM"/>
    </source>
</evidence>